<feature type="transmembrane region" description="Helical" evidence="1">
    <location>
        <begin position="79"/>
        <end position="100"/>
    </location>
</feature>
<sequence>MKYTVLDFISVAIAYGIIAYSTQLLGFYAMLQLMSAPIWKMWVAIIGVGIKFLLQVSIIWFFIRIMLGYTLKTTDISSAFVPLIIAGIFCFVLRFVGYFILTNVYLISLRHILENISMAIGWFLSLYLLGKKISLSPLKKHVVIFGIGLLVYFVLPPI</sequence>
<keyword evidence="1" id="KW-1133">Transmembrane helix</keyword>
<dbReference type="RefSeq" id="WP_088862409.1">
    <property type="nucleotide sequence ID" value="NZ_CP014854.1"/>
</dbReference>
<dbReference type="OrthoDB" id="96480at2157"/>
<dbReference type="Proteomes" id="UP000197156">
    <property type="component" value="Chromosome"/>
</dbReference>
<feature type="transmembrane region" description="Helical" evidence="1">
    <location>
        <begin position="12"/>
        <end position="30"/>
    </location>
</feature>
<feature type="transmembrane region" description="Helical" evidence="1">
    <location>
        <begin position="42"/>
        <end position="67"/>
    </location>
</feature>
<dbReference type="GeneID" id="33323515"/>
<evidence type="ECO:0000313" key="2">
    <source>
        <dbReference type="EMBL" id="ASI98450.1"/>
    </source>
</evidence>
<protein>
    <submittedName>
        <fullName evidence="2">Uncharacterized protein</fullName>
    </submittedName>
</protein>
<accession>A0A218P0J0</accession>
<keyword evidence="1" id="KW-0472">Membrane</keyword>
<name>A0A218P0J0_THECE</name>
<feature type="transmembrane region" description="Helical" evidence="1">
    <location>
        <begin position="112"/>
        <end position="129"/>
    </location>
</feature>
<evidence type="ECO:0000256" key="1">
    <source>
        <dbReference type="SAM" id="Phobius"/>
    </source>
</evidence>
<proteinExistence type="predicted"/>
<feature type="transmembrane region" description="Helical" evidence="1">
    <location>
        <begin position="141"/>
        <end position="157"/>
    </location>
</feature>
<keyword evidence="1" id="KW-0812">Transmembrane</keyword>
<reference evidence="2 3" key="1">
    <citation type="submission" date="2016-03" db="EMBL/GenBank/DDBJ databases">
        <title>Complete genome sequence of Thermococcus celer.</title>
        <authorList>
            <person name="Oger P.M."/>
        </authorList>
    </citation>
    <scope>NUCLEOTIDE SEQUENCE [LARGE SCALE GENOMIC DNA]</scope>
    <source>
        <strain evidence="2 3">Vu 13</strain>
    </source>
</reference>
<dbReference type="KEGG" id="tce:A3L02_02145"/>
<dbReference type="EMBL" id="CP014854">
    <property type="protein sequence ID" value="ASI98450.1"/>
    <property type="molecule type" value="Genomic_DNA"/>
</dbReference>
<keyword evidence="3" id="KW-1185">Reference proteome</keyword>
<evidence type="ECO:0000313" key="3">
    <source>
        <dbReference type="Proteomes" id="UP000197156"/>
    </source>
</evidence>
<dbReference type="AlphaFoldDB" id="A0A218P0J0"/>
<gene>
    <name evidence="2" type="ORF">A3L02_02145</name>
</gene>
<organism evidence="2 3">
    <name type="scientific">Thermococcus celer Vu 13 = JCM 8558</name>
    <dbReference type="NCBI Taxonomy" id="1293037"/>
    <lineage>
        <taxon>Archaea</taxon>
        <taxon>Methanobacteriati</taxon>
        <taxon>Methanobacteriota</taxon>
        <taxon>Thermococci</taxon>
        <taxon>Thermococcales</taxon>
        <taxon>Thermococcaceae</taxon>
        <taxon>Thermococcus</taxon>
    </lineage>
</organism>